<dbReference type="HOGENOM" id="CLU_2343779_0_0_11"/>
<evidence type="ECO:0000313" key="1">
    <source>
        <dbReference type="EMBL" id="ACV78405.1"/>
    </source>
</evidence>
<dbReference type="EMBL" id="CP001737">
    <property type="protein sequence ID" value="ACV78405.1"/>
    <property type="molecule type" value="Genomic_DNA"/>
</dbReference>
<dbReference type="AlphaFoldDB" id="C8XI36"/>
<organism evidence="1 2">
    <name type="scientific">Nakamurella multipartita (strain ATCC 700099 / DSM 44233 / CIP 104796 / JCM 9543 / NBRC 105858 / Y-104)</name>
    <name type="common">Microsphaera multipartita</name>
    <dbReference type="NCBI Taxonomy" id="479431"/>
    <lineage>
        <taxon>Bacteria</taxon>
        <taxon>Bacillati</taxon>
        <taxon>Actinomycetota</taxon>
        <taxon>Actinomycetes</taxon>
        <taxon>Nakamurellales</taxon>
        <taxon>Nakamurellaceae</taxon>
        <taxon>Nakamurella</taxon>
    </lineage>
</organism>
<dbReference type="KEGG" id="nml:Namu_2022"/>
<proteinExistence type="predicted"/>
<reference evidence="2" key="1">
    <citation type="submission" date="2009-09" db="EMBL/GenBank/DDBJ databases">
        <title>The complete genome of Nakamurella multipartita DSM 44233.</title>
        <authorList>
            <consortium name="US DOE Joint Genome Institute (JGI-PGF)"/>
            <person name="Lucas S."/>
            <person name="Copeland A."/>
            <person name="Lapidus A."/>
            <person name="Glavina del Rio T."/>
            <person name="Dalin E."/>
            <person name="Tice H."/>
            <person name="Bruce D."/>
            <person name="Goodwin L."/>
            <person name="Pitluck S."/>
            <person name="Kyrpides N."/>
            <person name="Mavromatis K."/>
            <person name="Ivanova N."/>
            <person name="Ovchinnikova G."/>
            <person name="Sims D."/>
            <person name="Meincke L."/>
            <person name="Brettin T."/>
            <person name="Detter J.C."/>
            <person name="Han C."/>
            <person name="Larimer F."/>
            <person name="Land M."/>
            <person name="Hauser L."/>
            <person name="Markowitz V."/>
            <person name="Cheng J.-F."/>
            <person name="Hugenholtz P."/>
            <person name="Woyke T."/>
            <person name="Wu D."/>
            <person name="Klenk H.-P."/>
            <person name="Eisen J.A."/>
        </authorList>
    </citation>
    <scope>NUCLEOTIDE SEQUENCE [LARGE SCALE GENOMIC DNA]</scope>
    <source>
        <strain evidence="2">ATCC 700099 / DSM 44233 / CIP 104796 / JCM 9543 / NBRC 105858 / Y-104</strain>
    </source>
</reference>
<name>C8XI36_NAKMY</name>
<protein>
    <submittedName>
        <fullName evidence="1">Uncharacterized protein</fullName>
    </submittedName>
</protein>
<keyword evidence="2" id="KW-1185">Reference proteome</keyword>
<reference evidence="1 2" key="2">
    <citation type="journal article" date="2010" name="Stand. Genomic Sci.">
        <title>Complete genome sequence of Nakamurella multipartita type strain (Y-104).</title>
        <authorList>
            <person name="Tice H."/>
            <person name="Mayilraj S."/>
            <person name="Sims D."/>
            <person name="Lapidus A."/>
            <person name="Nolan M."/>
            <person name="Lucas S."/>
            <person name="Glavina Del Rio T."/>
            <person name="Copeland A."/>
            <person name="Cheng J.F."/>
            <person name="Meincke L."/>
            <person name="Bruce D."/>
            <person name="Goodwin L."/>
            <person name="Pitluck S."/>
            <person name="Ivanova N."/>
            <person name="Mavromatis K."/>
            <person name="Ovchinnikova G."/>
            <person name="Pati A."/>
            <person name="Chen A."/>
            <person name="Palaniappan K."/>
            <person name="Land M."/>
            <person name="Hauser L."/>
            <person name="Chang Y.J."/>
            <person name="Jeffries C.D."/>
            <person name="Detter J.C."/>
            <person name="Brettin T."/>
            <person name="Rohde M."/>
            <person name="Goker M."/>
            <person name="Bristow J."/>
            <person name="Eisen J.A."/>
            <person name="Markowitz V."/>
            <person name="Hugenholtz P."/>
            <person name="Kyrpides N.C."/>
            <person name="Klenk H.P."/>
            <person name="Chen F."/>
        </authorList>
    </citation>
    <scope>NUCLEOTIDE SEQUENCE [LARGE SCALE GENOMIC DNA]</scope>
    <source>
        <strain evidence="2">ATCC 700099 / DSM 44233 / CIP 104796 / JCM 9543 / NBRC 105858 / Y-104</strain>
    </source>
</reference>
<accession>C8XI36</accession>
<evidence type="ECO:0000313" key="2">
    <source>
        <dbReference type="Proteomes" id="UP000002218"/>
    </source>
</evidence>
<dbReference type="RefSeq" id="WP_015747303.1">
    <property type="nucleotide sequence ID" value="NC_013235.1"/>
</dbReference>
<dbReference type="InParanoid" id="C8XI36"/>
<gene>
    <name evidence="1" type="ordered locus">Namu_2022</name>
</gene>
<sequence>MCLTLGNAAAVHQHRARSTPRGGYTETLHHVGHLAPGDLWRPAAERPPHVVTEIRNRGNSVTITDQLGQIHRYPADAIVPTAVPDPLVLAPARLTYSA</sequence>
<dbReference type="Proteomes" id="UP000002218">
    <property type="component" value="Chromosome"/>
</dbReference>